<organism evidence="2 3">
    <name type="scientific">Austropuccinia psidii MF-1</name>
    <dbReference type="NCBI Taxonomy" id="1389203"/>
    <lineage>
        <taxon>Eukaryota</taxon>
        <taxon>Fungi</taxon>
        <taxon>Dikarya</taxon>
        <taxon>Basidiomycota</taxon>
        <taxon>Pucciniomycotina</taxon>
        <taxon>Pucciniomycetes</taxon>
        <taxon>Pucciniales</taxon>
        <taxon>Sphaerophragmiaceae</taxon>
        <taxon>Austropuccinia</taxon>
    </lineage>
</organism>
<accession>A0A9Q3GEA3</accession>
<evidence type="ECO:0000313" key="2">
    <source>
        <dbReference type="EMBL" id="MBW0464110.1"/>
    </source>
</evidence>
<protein>
    <submittedName>
        <fullName evidence="2">Uncharacterized protein</fullName>
    </submittedName>
</protein>
<feature type="region of interest" description="Disordered" evidence="1">
    <location>
        <begin position="1"/>
        <end position="32"/>
    </location>
</feature>
<dbReference type="AlphaFoldDB" id="A0A9Q3GEA3"/>
<dbReference type="Proteomes" id="UP000765509">
    <property type="component" value="Unassembled WGS sequence"/>
</dbReference>
<reference evidence="2" key="1">
    <citation type="submission" date="2021-03" db="EMBL/GenBank/DDBJ databases">
        <title>Draft genome sequence of rust myrtle Austropuccinia psidii MF-1, a brazilian biotype.</title>
        <authorList>
            <person name="Quecine M.C."/>
            <person name="Pachon D.M.R."/>
            <person name="Bonatelli M.L."/>
            <person name="Correr F.H."/>
            <person name="Franceschini L.M."/>
            <person name="Leite T.F."/>
            <person name="Margarido G.R.A."/>
            <person name="Almeida C.A."/>
            <person name="Ferrarezi J.A."/>
            <person name="Labate C.A."/>
        </authorList>
    </citation>
    <scope>NUCLEOTIDE SEQUENCE</scope>
    <source>
        <strain evidence="2">MF-1</strain>
    </source>
</reference>
<gene>
    <name evidence="2" type="ORF">O181_003825</name>
</gene>
<evidence type="ECO:0000256" key="1">
    <source>
        <dbReference type="SAM" id="MobiDB-lite"/>
    </source>
</evidence>
<name>A0A9Q3GEA3_9BASI</name>
<proteinExistence type="predicted"/>
<evidence type="ECO:0000313" key="3">
    <source>
        <dbReference type="Proteomes" id="UP000765509"/>
    </source>
</evidence>
<comment type="caution">
    <text evidence="2">The sequence shown here is derived from an EMBL/GenBank/DDBJ whole genome shotgun (WGS) entry which is preliminary data.</text>
</comment>
<sequence>MSEDKPKRLQKKQKGPKNNQGKGKGKANWSTNYPQGYRIHKLEPSAMESVLNMARTIMEFTAKEKERMKRTFTCKKYNKIQFVETSIDVELGKFDEKLNKITSDINDLKRNDRTSSEWHKLKTARLESISNTCDRIESKYKVQDDRMEDLSIANINDKLTIL</sequence>
<keyword evidence="3" id="KW-1185">Reference proteome</keyword>
<dbReference type="EMBL" id="AVOT02000700">
    <property type="protein sequence ID" value="MBW0464110.1"/>
    <property type="molecule type" value="Genomic_DNA"/>
</dbReference>